<protein>
    <submittedName>
        <fullName evidence="1">Uncharacterized protein</fullName>
    </submittedName>
</protein>
<dbReference type="RefSeq" id="WP_099154298.1">
    <property type="nucleotide sequence ID" value="NZ_PDUD01000042.1"/>
</dbReference>
<accession>A0A2D0N1G3</accession>
<keyword evidence="2" id="KW-1185">Reference proteome</keyword>
<dbReference type="EMBL" id="PDUD01000042">
    <property type="protein sequence ID" value="PHN02270.1"/>
    <property type="molecule type" value="Genomic_DNA"/>
</dbReference>
<sequence>MPTGRIGIIRHITSLRGSQCYRCEHFLGKSRCRAFPYRDIPRDYRFGKVKHYLPLGNQVGNYVYEAKAEHLRDDAYYRLAEEKALAEYDHNQERLANMILEGLRKAEVGLHPKDQLIVTASGPLRSSFKFFIDFIPAERSVDLDLTDLEGVAGSLIRAIEAKSLSPRFVMIISGDGSYTFEQGYRPGEMVGR</sequence>
<name>A0A2D0N1G3_FLAN2</name>
<evidence type="ECO:0000313" key="1">
    <source>
        <dbReference type="EMBL" id="PHN02270.1"/>
    </source>
</evidence>
<gene>
    <name evidence="1" type="ORF">CRP01_32750</name>
</gene>
<comment type="caution">
    <text evidence="1">The sequence shown here is derived from an EMBL/GenBank/DDBJ whole genome shotgun (WGS) entry which is preliminary data.</text>
</comment>
<dbReference type="Proteomes" id="UP000223913">
    <property type="component" value="Unassembled WGS sequence"/>
</dbReference>
<reference evidence="1 2" key="1">
    <citation type="submission" date="2017-10" db="EMBL/GenBank/DDBJ databases">
        <title>The draft genome sequence of Lewinella nigricans NBRC 102662.</title>
        <authorList>
            <person name="Wang K."/>
        </authorList>
    </citation>
    <scope>NUCLEOTIDE SEQUENCE [LARGE SCALE GENOMIC DNA]</scope>
    <source>
        <strain evidence="1 2">NBRC 102662</strain>
    </source>
</reference>
<dbReference type="AlphaFoldDB" id="A0A2D0N1G3"/>
<organism evidence="1 2">
    <name type="scientific">Flavilitoribacter nigricans (strain ATCC 23147 / DSM 23189 / NBRC 102662 / NCIMB 1420 / SS-2)</name>
    <name type="common">Lewinella nigricans</name>
    <dbReference type="NCBI Taxonomy" id="1122177"/>
    <lineage>
        <taxon>Bacteria</taxon>
        <taxon>Pseudomonadati</taxon>
        <taxon>Bacteroidota</taxon>
        <taxon>Saprospiria</taxon>
        <taxon>Saprospirales</taxon>
        <taxon>Lewinellaceae</taxon>
        <taxon>Flavilitoribacter</taxon>
    </lineage>
</organism>
<evidence type="ECO:0000313" key="2">
    <source>
        <dbReference type="Proteomes" id="UP000223913"/>
    </source>
</evidence>
<proteinExistence type="predicted"/>